<name>A0A285D3I7_9RHOB</name>
<dbReference type="EMBL" id="OAOQ01000020">
    <property type="protein sequence ID" value="SNX74255.1"/>
    <property type="molecule type" value="Genomic_DNA"/>
</dbReference>
<evidence type="ECO:0000313" key="2">
    <source>
        <dbReference type="Proteomes" id="UP000219467"/>
    </source>
</evidence>
<dbReference type="RefSeq" id="WP_176504597.1">
    <property type="nucleotide sequence ID" value="NZ_OAOQ01000020.1"/>
</dbReference>
<dbReference type="AlphaFoldDB" id="A0A285D3I7"/>
<sequence length="227" mass="25602">MEIEKAYFTLPEVLARWSMPEVDLVYLAENDQLRLSVRILNLPIEFGDYEETGDGRCFSIPTERSLFNGLLDLHVQDVFQLFRKGEVSVTRFRTAKADYACFYGSRESLTIRKPDLMLRREERDRFEAATGFGGASGMKTAGEFHASADYQSVRCHGREFRLGPIQAQVVRILHAAAKQGDPWQSGKAVLSQAGSRSLKMADVFKSKKDWPLLIESNGRGAYRLAGL</sequence>
<protein>
    <submittedName>
        <fullName evidence="1">Uncharacterized protein</fullName>
    </submittedName>
</protein>
<proteinExistence type="predicted"/>
<evidence type="ECO:0000313" key="1">
    <source>
        <dbReference type="EMBL" id="SNX74255.1"/>
    </source>
</evidence>
<keyword evidence="2" id="KW-1185">Reference proteome</keyword>
<reference evidence="2" key="1">
    <citation type="submission" date="2017-08" db="EMBL/GenBank/DDBJ databases">
        <authorList>
            <person name="Varghese N."/>
            <person name="Submissions S."/>
        </authorList>
    </citation>
    <scope>NUCLEOTIDE SEQUENCE [LARGE SCALE GENOMIC DNA]</scope>
    <source>
        <strain evidence="2">JA234</strain>
    </source>
</reference>
<organism evidence="1 2">
    <name type="scientific">Cereibacter ovatus</name>
    <dbReference type="NCBI Taxonomy" id="439529"/>
    <lineage>
        <taxon>Bacteria</taxon>
        <taxon>Pseudomonadati</taxon>
        <taxon>Pseudomonadota</taxon>
        <taxon>Alphaproteobacteria</taxon>
        <taxon>Rhodobacterales</taxon>
        <taxon>Paracoccaceae</taxon>
        <taxon>Cereibacter</taxon>
    </lineage>
</organism>
<dbReference type="Proteomes" id="UP000219467">
    <property type="component" value="Unassembled WGS sequence"/>
</dbReference>
<accession>A0A285D3I7</accession>
<gene>
    <name evidence="1" type="ORF">SAMN05878503_12057</name>
</gene>